<dbReference type="EMBL" id="BSST01000001">
    <property type="protein sequence ID" value="GLX76864.1"/>
    <property type="molecule type" value="Genomic_DNA"/>
</dbReference>
<evidence type="ECO:0000259" key="2">
    <source>
        <dbReference type="PROSITE" id="PS50110"/>
    </source>
</evidence>
<dbReference type="InterPro" id="IPR001789">
    <property type="entry name" value="Sig_transdc_resp-reg_receiver"/>
</dbReference>
<dbReference type="InterPro" id="IPR008327">
    <property type="entry name" value="Sig_transdc_resp-reg_antiterm"/>
</dbReference>
<accession>A0ABQ6GNH1</accession>
<dbReference type="SMART" id="SM01012">
    <property type="entry name" value="ANTAR"/>
    <property type="match status" value="1"/>
</dbReference>
<proteinExistence type="predicted"/>
<dbReference type="SUPFAM" id="SSF52172">
    <property type="entry name" value="CheY-like"/>
    <property type="match status" value="1"/>
</dbReference>
<sequence length="202" mass="22634">MKVQNIILNVLLVQNGQDKSTRYIKAFTGSCYQLAEVTQADEFNLTMVQQLSPDIIIVDVASPTSMILSELSILALNMPKPVVMFADDQNDSIINALVKAGVSAFIAGEFNPNRLFSILNVAAARFTEYQKLKRELQTTKEKLNHQKTVEQAKLWLMENKNYSENEAYHCLRKIAMDNSQKVEDVAKNILALANIDRGVVAI</sequence>
<dbReference type="InterPro" id="IPR011006">
    <property type="entry name" value="CheY-like_superfamily"/>
</dbReference>
<dbReference type="InterPro" id="IPR036388">
    <property type="entry name" value="WH-like_DNA-bd_sf"/>
</dbReference>
<dbReference type="Pfam" id="PF03861">
    <property type="entry name" value="ANTAR"/>
    <property type="match status" value="1"/>
</dbReference>
<reference evidence="4 5" key="1">
    <citation type="submission" date="2023-03" db="EMBL/GenBank/DDBJ databases">
        <title>Draft genome sequence of Thalassotalea insulae KCTC 62186T.</title>
        <authorList>
            <person name="Sawabe T."/>
        </authorList>
    </citation>
    <scope>NUCLEOTIDE SEQUENCE [LARGE SCALE GENOMIC DNA]</scope>
    <source>
        <strain evidence="4 5">KCTC 62186</strain>
    </source>
</reference>
<dbReference type="Gene3D" id="1.10.10.10">
    <property type="entry name" value="Winged helix-like DNA-binding domain superfamily/Winged helix DNA-binding domain"/>
    <property type="match status" value="1"/>
</dbReference>
<evidence type="ECO:0000256" key="1">
    <source>
        <dbReference type="PROSITE-ProRule" id="PRU00169"/>
    </source>
</evidence>
<dbReference type="InterPro" id="IPR005561">
    <property type="entry name" value="ANTAR"/>
</dbReference>
<dbReference type="Proteomes" id="UP001157186">
    <property type="component" value="Unassembled WGS sequence"/>
</dbReference>
<organism evidence="4 5">
    <name type="scientific">Thalassotalea insulae</name>
    <dbReference type="NCBI Taxonomy" id="2056778"/>
    <lineage>
        <taxon>Bacteria</taxon>
        <taxon>Pseudomonadati</taxon>
        <taxon>Pseudomonadota</taxon>
        <taxon>Gammaproteobacteria</taxon>
        <taxon>Alteromonadales</taxon>
        <taxon>Colwelliaceae</taxon>
        <taxon>Thalassotalea</taxon>
    </lineage>
</organism>
<feature type="modified residue" description="4-aspartylphosphate" evidence="1">
    <location>
        <position position="59"/>
    </location>
</feature>
<keyword evidence="4" id="KW-0418">Kinase</keyword>
<feature type="domain" description="ANTAR" evidence="3">
    <location>
        <begin position="129"/>
        <end position="190"/>
    </location>
</feature>
<dbReference type="PIRSF" id="PIRSF036382">
    <property type="entry name" value="RR_antiterm"/>
    <property type="match status" value="1"/>
</dbReference>
<comment type="caution">
    <text evidence="4">The sequence shown here is derived from an EMBL/GenBank/DDBJ whole genome shotgun (WGS) entry which is preliminary data.</text>
</comment>
<keyword evidence="4" id="KW-0808">Transferase</keyword>
<evidence type="ECO:0000259" key="3">
    <source>
        <dbReference type="PROSITE" id="PS50921"/>
    </source>
</evidence>
<feature type="domain" description="Response regulatory" evidence="2">
    <location>
        <begin position="9"/>
        <end position="123"/>
    </location>
</feature>
<keyword evidence="5" id="KW-1185">Reference proteome</keyword>
<gene>
    <name evidence="4" type="primary">nasT</name>
    <name evidence="4" type="ORF">tinsulaeT_02040</name>
</gene>
<protein>
    <submittedName>
        <fullName evidence="4">Histidine kinase</fullName>
    </submittedName>
</protein>
<dbReference type="Gene3D" id="3.40.50.2300">
    <property type="match status" value="1"/>
</dbReference>
<dbReference type="PROSITE" id="PS50110">
    <property type="entry name" value="RESPONSE_REGULATORY"/>
    <property type="match status" value="1"/>
</dbReference>
<keyword evidence="1" id="KW-0597">Phosphoprotein</keyword>
<name>A0ABQ6GNH1_9GAMM</name>
<dbReference type="PROSITE" id="PS50921">
    <property type="entry name" value="ANTAR"/>
    <property type="match status" value="1"/>
</dbReference>
<dbReference type="GO" id="GO:0016301">
    <property type="term" value="F:kinase activity"/>
    <property type="evidence" value="ECO:0007669"/>
    <property type="project" value="UniProtKB-KW"/>
</dbReference>
<evidence type="ECO:0000313" key="4">
    <source>
        <dbReference type="EMBL" id="GLX76864.1"/>
    </source>
</evidence>
<evidence type="ECO:0000313" key="5">
    <source>
        <dbReference type="Proteomes" id="UP001157186"/>
    </source>
</evidence>